<protein>
    <submittedName>
        <fullName evidence="5">30S ribosomal protein S19e</fullName>
    </submittedName>
</protein>
<dbReference type="GO" id="GO:0003735">
    <property type="term" value="F:structural constituent of ribosome"/>
    <property type="evidence" value="ECO:0007669"/>
    <property type="project" value="InterPro"/>
</dbReference>
<keyword evidence="3" id="KW-0687">Ribonucleoprotein</keyword>
<comment type="caution">
    <text evidence="5">The sequence shown here is derived from an EMBL/GenBank/DDBJ whole genome shotgun (WGS) entry which is preliminary data.</text>
</comment>
<accession>A0A497JHK2</accession>
<dbReference type="Proteomes" id="UP000277633">
    <property type="component" value="Unassembled WGS sequence"/>
</dbReference>
<dbReference type="InterPro" id="IPR001266">
    <property type="entry name" value="Ribosomal_eS19"/>
</dbReference>
<evidence type="ECO:0000256" key="1">
    <source>
        <dbReference type="ARBA" id="ARBA00010014"/>
    </source>
</evidence>
<feature type="compositionally biased region" description="Basic and acidic residues" evidence="4">
    <location>
        <begin position="160"/>
        <end position="190"/>
    </location>
</feature>
<dbReference type="SUPFAM" id="SSF46785">
    <property type="entry name" value="Winged helix' DNA-binding domain"/>
    <property type="match status" value="1"/>
</dbReference>
<evidence type="ECO:0000256" key="3">
    <source>
        <dbReference type="ARBA" id="ARBA00023274"/>
    </source>
</evidence>
<dbReference type="GO" id="GO:0000028">
    <property type="term" value="P:ribosomal small subunit assembly"/>
    <property type="evidence" value="ECO:0007669"/>
    <property type="project" value="TreeGrafter"/>
</dbReference>
<dbReference type="GO" id="GO:0003723">
    <property type="term" value="F:RNA binding"/>
    <property type="evidence" value="ECO:0007669"/>
    <property type="project" value="TreeGrafter"/>
</dbReference>
<dbReference type="SMART" id="SM01413">
    <property type="entry name" value="Ribosomal_S19e"/>
    <property type="match status" value="1"/>
</dbReference>
<dbReference type="Gene3D" id="1.10.10.10">
    <property type="entry name" value="Winged helix-like DNA-binding domain superfamily/Winged helix DNA-binding domain"/>
    <property type="match status" value="1"/>
</dbReference>
<dbReference type="InterPro" id="IPR036388">
    <property type="entry name" value="WH-like_DNA-bd_sf"/>
</dbReference>
<dbReference type="PANTHER" id="PTHR11710:SF0">
    <property type="entry name" value="40S RIBOSOMAL PROTEIN S19"/>
    <property type="match status" value="1"/>
</dbReference>
<evidence type="ECO:0000313" key="6">
    <source>
        <dbReference type="Proteomes" id="UP000277633"/>
    </source>
</evidence>
<keyword evidence="2 5" id="KW-0689">Ribosomal protein</keyword>
<sequence>MSVFDVPTAELISSIAEDLEKKFKVKQPEFTLFVKTGQNRERAPQQRNWYYLRLGSLLYRVFKEGPVGVGSLRTYYGGKKNRGRKRHKFRKASGKIIRHGLQQLEELGFIKKEKKGRVITPKGHSYLTKKANELKKKLISEGKLKSPIESLSIDVAPKAKPKELQGRKEEEKQRAKKEEAKKEKVPEVKKKEKPSKGSAKKEGKKEEKQAKKATKKAGGAKKQADKIVPKKKATAKTQAKK</sequence>
<feature type="region of interest" description="Disordered" evidence="4">
    <location>
        <begin position="152"/>
        <end position="241"/>
    </location>
</feature>
<feature type="compositionally biased region" description="Basic residues" evidence="4">
    <location>
        <begin position="229"/>
        <end position="241"/>
    </location>
</feature>
<dbReference type="GO" id="GO:0022627">
    <property type="term" value="C:cytosolic small ribosomal subunit"/>
    <property type="evidence" value="ECO:0007669"/>
    <property type="project" value="TreeGrafter"/>
</dbReference>
<dbReference type="PANTHER" id="PTHR11710">
    <property type="entry name" value="40S RIBOSOMAL PROTEIN S19"/>
    <property type="match status" value="1"/>
</dbReference>
<reference evidence="5 6" key="1">
    <citation type="submission" date="2018-06" db="EMBL/GenBank/DDBJ databases">
        <title>Extensive metabolic versatility and redundancy in microbially diverse, dynamic hydrothermal sediments.</title>
        <authorList>
            <person name="Dombrowski N."/>
            <person name="Teske A."/>
            <person name="Baker B.J."/>
        </authorList>
    </citation>
    <scope>NUCLEOTIDE SEQUENCE [LARGE SCALE GENOMIC DNA]</scope>
    <source>
        <strain evidence="5">B9_G13</strain>
    </source>
</reference>
<dbReference type="EMBL" id="QMWO01000013">
    <property type="protein sequence ID" value="RLG70250.1"/>
    <property type="molecule type" value="Genomic_DNA"/>
</dbReference>
<organism evidence="5 6">
    <name type="scientific">Candidatus Iainarchaeum sp</name>
    <dbReference type="NCBI Taxonomy" id="3101447"/>
    <lineage>
        <taxon>Archaea</taxon>
        <taxon>Candidatus Iainarchaeota</taxon>
        <taxon>Candidatus Iainarchaeia</taxon>
        <taxon>Candidatus Iainarchaeales</taxon>
        <taxon>Candidatus Iainarchaeaceae</taxon>
        <taxon>Candidatus Iainarchaeum</taxon>
    </lineage>
</organism>
<dbReference type="GO" id="GO:0006412">
    <property type="term" value="P:translation"/>
    <property type="evidence" value="ECO:0007669"/>
    <property type="project" value="InterPro"/>
</dbReference>
<dbReference type="InterPro" id="IPR027548">
    <property type="entry name" value="Ribosomal_eS19_archaeal"/>
</dbReference>
<dbReference type="NCBIfam" id="NF006811">
    <property type="entry name" value="PRK09333.1"/>
    <property type="match status" value="1"/>
</dbReference>
<dbReference type="InterPro" id="IPR036390">
    <property type="entry name" value="WH_DNA-bd_sf"/>
</dbReference>
<name>A0A497JHK2_9ARCH</name>
<feature type="compositionally biased region" description="Basic and acidic residues" evidence="4">
    <location>
        <begin position="199"/>
        <end position="210"/>
    </location>
</feature>
<dbReference type="Pfam" id="PF01090">
    <property type="entry name" value="Ribosomal_S19e"/>
    <property type="match status" value="1"/>
</dbReference>
<comment type="similarity">
    <text evidence="1">Belongs to the eukaryotic ribosomal protein eS19 family.</text>
</comment>
<dbReference type="AlphaFoldDB" id="A0A497JHK2"/>
<evidence type="ECO:0000256" key="4">
    <source>
        <dbReference type="SAM" id="MobiDB-lite"/>
    </source>
</evidence>
<evidence type="ECO:0000313" key="5">
    <source>
        <dbReference type="EMBL" id="RLG70250.1"/>
    </source>
</evidence>
<evidence type="ECO:0000256" key="2">
    <source>
        <dbReference type="ARBA" id="ARBA00022980"/>
    </source>
</evidence>
<gene>
    <name evidence="5" type="ORF">DRO07_00635</name>
</gene>
<proteinExistence type="inferred from homology"/>